<reference evidence="1" key="1">
    <citation type="journal article" date="2020" name="bioRxiv">
        <title>A rank-normalized archaeal taxonomy based on genome phylogeny resolves widespread incomplete and uneven classifications.</title>
        <authorList>
            <person name="Rinke C."/>
            <person name="Chuvochina M."/>
            <person name="Mussig A.J."/>
            <person name="Chaumeil P.-A."/>
            <person name="Waite D.W."/>
            <person name="Whitman W.B."/>
            <person name="Parks D.H."/>
            <person name="Hugenholtz P."/>
        </authorList>
    </citation>
    <scope>NUCLEOTIDE SEQUENCE</scope>
    <source>
        <strain evidence="1">UBA8834</strain>
    </source>
</reference>
<gene>
    <name evidence="1" type="ORF">HA331_08770</name>
</gene>
<dbReference type="Proteomes" id="UP000617544">
    <property type="component" value="Unassembled WGS sequence"/>
</dbReference>
<dbReference type="InterPro" id="IPR053714">
    <property type="entry name" value="Iso_Racemase_Enz_sf"/>
</dbReference>
<comment type="caution">
    <text evidence="1">The sequence shown here is derived from an EMBL/GenBank/DDBJ whole genome shotgun (WGS) entry which is preliminary data.</text>
</comment>
<accession>A0A832T5B1</accession>
<dbReference type="InterPro" id="IPR026286">
    <property type="entry name" value="MaiA/AMDase"/>
</dbReference>
<dbReference type="PANTHER" id="PTHR40267:SF1">
    <property type="entry name" value="BLR3294 PROTEIN"/>
    <property type="match status" value="1"/>
</dbReference>
<dbReference type="PANTHER" id="PTHR40267">
    <property type="entry name" value="BLR3294 PROTEIN"/>
    <property type="match status" value="1"/>
</dbReference>
<dbReference type="PIRSF" id="PIRSF015736">
    <property type="entry name" value="MI"/>
    <property type="match status" value="1"/>
</dbReference>
<organism evidence="1 2">
    <name type="scientific">Pyrococcus horikoshii</name>
    <dbReference type="NCBI Taxonomy" id="53953"/>
    <lineage>
        <taxon>Archaea</taxon>
        <taxon>Methanobacteriati</taxon>
        <taxon>Methanobacteriota</taxon>
        <taxon>Thermococci</taxon>
        <taxon>Thermococcales</taxon>
        <taxon>Thermococcaceae</taxon>
        <taxon>Pyrococcus</taxon>
    </lineage>
</organism>
<dbReference type="GeneID" id="1443469"/>
<evidence type="ECO:0000313" key="1">
    <source>
        <dbReference type="EMBL" id="HII61811.1"/>
    </source>
</evidence>
<keyword evidence="1" id="KW-0413">Isomerase</keyword>
<sequence>MFGWRGRIGLIVPSSNTTMEMELHSFLPEGVSLHTSRMPLKSITDEELFKMNSYAIEAASLLADAGVEVIAFGCSSGSFIGGQDFEKELEMKIEEEVNIETFTTSTAVLEALDVLDAQSLLIVTPYSDEINQKEKEFLEGNGFEVLDIKGLNLTDNLEIGKLEPYVVYRLAKAMFAGDADAIFISCTNLRTFEIIEKLERDLGVPVITSNQATLWMALRQIDVRDQLPLGKLLREY</sequence>
<dbReference type="AlphaFoldDB" id="A0A832T5B1"/>
<dbReference type="Pfam" id="PF17645">
    <property type="entry name" value="Amdase"/>
    <property type="match status" value="1"/>
</dbReference>
<dbReference type="OMA" id="VWACTSG"/>
<dbReference type="EMBL" id="DUJN01000008">
    <property type="protein sequence ID" value="HII61811.1"/>
    <property type="molecule type" value="Genomic_DNA"/>
</dbReference>
<dbReference type="Gene3D" id="3.40.50.12500">
    <property type="match status" value="1"/>
</dbReference>
<protein>
    <submittedName>
        <fullName evidence="1">Maleate cis-trans isomerase</fullName>
    </submittedName>
</protein>
<dbReference type="RefSeq" id="WP_010885234.1">
    <property type="nucleotide sequence ID" value="NZ_DUJN01000008.1"/>
</dbReference>
<proteinExistence type="predicted"/>
<name>A0A832T5B1_PYRHR</name>
<dbReference type="GO" id="GO:0016853">
    <property type="term" value="F:isomerase activity"/>
    <property type="evidence" value="ECO:0007669"/>
    <property type="project" value="UniProtKB-KW"/>
</dbReference>
<evidence type="ECO:0000313" key="2">
    <source>
        <dbReference type="Proteomes" id="UP000617544"/>
    </source>
</evidence>